<dbReference type="Gene3D" id="3.40.50.11320">
    <property type="match status" value="2"/>
</dbReference>
<dbReference type="EC" id="3.4.16.-" evidence="10"/>
<proteinExistence type="inferred from homology"/>
<keyword evidence="6 10" id="KW-0732">Signal</keyword>
<evidence type="ECO:0000313" key="11">
    <source>
        <dbReference type="EMBL" id="PWA58649.1"/>
    </source>
</evidence>
<dbReference type="PANTHER" id="PTHR11802">
    <property type="entry name" value="SERINE PROTEASE FAMILY S10 SERINE CARBOXYPEPTIDASE"/>
    <property type="match status" value="1"/>
</dbReference>
<dbReference type="Proteomes" id="UP000245207">
    <property type="component" value="Unassembled WGS sequence"/>
</dbReference>
<comment type="subcellular location">
    <subcellularLocation>
        <location evidence="1">Secreted</location>
    </subcellularLocation>
</comment>
<feature type="chain" id="PRO_5015370605" description="Carboxypeptidase" evidence="10">
    <location>
        <begin position="20"/>
        <end position="1067"/>
    </location>
</feature>
<evidence type="ECO:0000256" key="7">
    <source>
        <dbReference type="ARBA" id="ARBA00022801"/>
    </source>
</evidence>
<dbReference type="Gene3D" id="3.40.50.12670">
    <property type="match status" value="1"/>
</dbReference>
<dbReference type="FunFam" id="3.40.50.11320:FF:000002">
    <property type="entry name" value="Carboxypeptidase"/>
    <property type="match status" value="1"/>
</dbReference>
<evidence type="ECO:0000256" key="10">
    <source>
        <dbReference type="RuleBase" id="RU361156"/>
    </source>
</evidence>
<dbReference type="EMBL" id="PKPP01005834">
    <property type="protein sequence ID" value="PWA58649.1"/>
    <property type="molecule type" value="Genomic_DNA"/>
</dbReference>
<reference evidence="11 12" key="1">
    <citation type="journal article" date="2018" name="Mol. Plant">
        <title>The genome of Artemisia annua provides insight into the evolution of Asteraceae family and artemisinin biosynthesis.</title>
        <authorList>
            <person name="Shen Q."/>
            <person name="Zhang L."/>
            <person name="Liao Z."/>
            <person name="Wang S."/>
            <person name="Yan T."/>
            <person name="Shi P."/>
            <person name="Liu M."/>
            <person name="Fu X."/>
            <person name="Pan Q."/>
            <person name="Wang Y."/>
            <person name="Lv Z."/>
            <person name="Lu X."/>
            <person name="Zhang F."/>
            <person name="Jiang W."/>
            <person name="Ma Y."/>
            <person name="Chen M."/>
            <person name="Hao X."/>
            <person name="Li L."/>
            <person name="Tang Y."/>
            <person name="Lv G."/>
            <person name="Zhou Y."/>
            <person name="Sun X."/>
            <person name="Brodelius P.E."/>
            <person name="Rose J.K.C."/>
            <person name="Tang K."/>
        </authorList>
    </citation>
    <scope>NUCLEOTIDE SEQUENCE [LARGE SCALE GENOMIC DNA]</scope>
    <source>
        <strain evidence="12">cv. Huhao1</strain>
        <tissue evidence="11">Leaf</tissue>
    </source>
</reference>
<evidence type="ECO:0000256" key="9">
    <source>
        <dbReference type="ARBA" id="ARBA00023180"/>
    </source>
</evidence>
<dbReference type="Gene3D" id="3.40.50.1820">
    <property type="entry name" value="alpha/beta hydrolase"/>
    <property type="match status" value="2"/>
</dbReference>
<evidence type="ECO:0000256" key="3">
    <source>
        <dbReference type="ARBA" id="ARBA00022525"/>
    </source>
</evidence>
<organism evidence="11 12">
    <name type="scientific">Artemisia annua</name>
    <name type="common">Sweet wormwood</name>
    <dbReference type="NCBI Taxonomy" id="35608"/>
    <lineage>
        <taxon>Eukaryota</taxon>
        <taxon>Viridiplantae</taxon>
        <taxon>Streptophyta</taxon>
        <taxon>Embryophyta</taxon>
        <taxon>Tracheophyta</taxon>
        <taxon>Spermatophyta</taxon>
        <taxon>Magnoliopsida</taxon>
        <taxon>eudicotyledons</taxon>
        <taxon>Gunneridae</taxon>
        <taxon>Pentapetalae</taxon>
        <taxon>asterids</taxon>
        <taxon>campanulids</taxon>
        <taxon>Asterales</taxon>
        <taxon>Asteraceae</taxon>
        <taxon>Asteroideae</taxon>
        <taxon>Anthemideae</taxon>
        <taxon>Artemisiinae</taxon>
        <taxon>Artemisia</taxon>
    </lineage>
</organism>
<dbReference type="InterPro" id="IPR018202">
    <property type="entry name" value="Ser_caboxypep_ser_AS"/>
</dbReference>
<dbReference type="Gene3D" id="6.10.250.940">
    <property type="match status" value="2"/>
</dbReference>
<dbReference type="GO" id="GO:0005773">
    <property type="term" value="C:vacuole"/>
    <property type="evidence" value="ECO:0007669"/>
    <property type="project" value="TreeGrafter"/>
</dbReference>
<keyword evidence="7 10" id="KW-0378">Hydrolase</keyword>
<keyword evidence="8" id="KW-1015">Disulfide bond</keyword>
<evidence type="ECO:0000256" key="8">
    <source>
        <dbReference type="ARBA" id="ARBA00023157"/>
    </source>
</evidence>
<keyword evidence="4 10" id="KW-0121">Carboxypeptidase</keyword>
<dbReference type="InterPro" id="IPR029058">
    <property type="entry name" value="AB_hydrolase_fold"/>
</dbReference>
<evidence type="ECO:0000256" key="2">
    <source>
        <dbReference type="ARBA" id="ARBA00009431"/>
    </source>
</evidence>
<protein>
    <recommendedName>
        <fullName evidence="10">Carboxypeptidase</fullName>
        <ecNumber evidence="10">3.4.16.-</ecNumber>
    </recommendedName>
</protein>
<evidence type="ECO:0000313" key="12">
    <source>
        <dbReference type="Proteomes" id="UP000245207"/>
    </source>
</evidence>
<dbReference type="Pfam" id="PF00450">
    <property type="entry name" value="Peptidase_S10"/>
    <property type="match status" value="3"/>
</dbReference>
<dbReference type="GO" id="GO:0004185">
    <property type="term" value="F:serine-type carboxypeptidase activity"/>
    <property type="evidence" value="ECO:0007669"/>
    <property type="project" value="UniProtKB-UniRule"/>
</dbReference>
<dbReference type="InterPro" id="IPR033124">
    <property type="entry name" value="Ser_caboxypep_his_AS"/>
</dbReference>
<evidence type="ECO:0000256" key="6">
    <source>
        <dbReference type="ARBA" id="ARBA00022729"/>
    </source>
</evidence>
<dbReference type="GO" id="GO:0005576">
    <property type="term" value="C:extracellular region"/>
    <property type="evidence" value="ECO:0007669"/>
    <property type="project" value="UniProtKB-SubCell"/>
</dbReference>
<dbReference type="InterPro" id="IPR001563">
    <property type="entry name" value="Peptidase_S10"/>
</dbReference>
<name>A0A2U1MBL6_ARTAN</name>
<dbReference type="OrthoDB" id="443318at2759"/>
<dbReference type="GO" id="GO:0006508">
    <property type="term" value="P:proteolysis"/>
    <property type="evidence" value="ECO:0007669"/>
    <property type="project" value="UniProtKB-KW"/>
</dbReference>
<dbReference type="PROSITE" id="PS00560">
    <property type="entry name" value="CARBOXYPEPT_SER_HIS"/>
    <property type="match status" value="2"/>
</dbReference>
<comment type="caution">
    <text evidence="11">The sequence shown here is derived from an EMBL/GenBank/DDBJ whole genome shotgun (WGS) entry which is preliminary data.</text>
</comment>
<feature type="signal peptide" evidence="10">
    <location>
        <begin position="1"/>
        <end position="19"/>
    </location>
</feature>
<dbReference type="PRINTS" id="PR00724">
    <property type="entry name" value="CRBOXYPTASEC"/>
</dbReference>
<gene>
    <name evidence="11" type="ORF">CTI12_AA204490</name>
</gene>
<dbReference type="FunFam" id="3.40.50.11320:FF:000001">
    <property type="entry name" value="Carboxypeptidase"/>
    <property type="match status" value="1"/>
</dbReference>
<keyword evidence="3" id="KW-0964">Secreted</keyword>
<accession>A0A2U1MBL6</accession>
<evidence type="ECO:0000256" key="5">
    <source>
        <dbReference type="ARBA" id="ARBA00022670"/>
    </source>
</evidence>
<dbReference type="FunFam" id="3.40.50.1820:FF:000013">
    <property type="entry name" value="Carboxypeptidase"/>
    <property type="match status" value="2"/>
</dbReference>
<evidence type="ECO:0000256" key="4">
    <source>
        <dbReference type="ARBA" id="ARBA00022645"/>
    </source>
</evidence>
<sequence>MSFWKWGFVILVLMSVCDADSVSDQKKDLVTNLPGQNFNVDFAQYAGYVTVNEENGRALFYWLTEATQDPASKPLVLWLNGGPGCSSIGYGMSEEVGPFHVDKDGKSIYSNPYSWNTVANLLFIDSPVGVGYSYSNTSADIESNGDKRTAEDLLQFLLNWLERFPQYKGRDFYMTGESYAGHYVPQLSQVIVRYNKENTGSPINLLGYLVGNALTDEHHDHLGLFQFWWTVGLISDQTYKKLNDVCDKAFYMRPSQECYQIRENLIQEVGNIDSYSIFTPSCTANDVNNKLLRRWHKFGYIGRSYDPCTEQHSTIYFNLPEVQKALHVYHSNTSRSWEVCSDFIETSWQDSPLSVLDVYHELITAGLRIWMFSGDTDGVIPVTSTRYTINALNLTTISPWRAWYEDGQVGGWTQMYKGLTFVAVRGAGHKVPLHKPKLALTLLKSFMAGTPMPSFEQVIEPSRCPKSNRRFQEFLGGSVSCFYVGVRIGMMFGVCDDECNVDDDPLTEQKQDQVFDLPGQNFNVDFAQYAGYVTVNEENGRALFYWLTEATQDPASQPLVLWLNGGPGCSSIAYGMSEEVGPFHVDKDGKFVYSNPYSWNTVANLLFIDSPVGVGYSYSNTSADIESNGDKRTAEDLLQFLLNWLERFPQYKGRDFYMTGESYAGHYVPQLSQVIVRYNKENTGSPINLLGYMVGNAVTDEYNDHFGLFQYMWTVGMISDQTFKKLNDVCAKSFYIRPSPECRQIIEYMFHELGNIDHYSIFTPSCTTNDVNDRLLRKWHKSGYIGRSYDPCTEQHSTIYFNLPEVQKALHVYHSNTSRSWEVCSDFIETSWQDSPLSVLDVYHELITSGLRIWMFSGDTDAVIPVTSTRYTINALNLTAISPWRAWYEDGQKSGYIGRSYDPCTEQHSTIYFNLPEVQKALHVYHSNTSRSWEVCSDFIETSWQDSPLSVLDVYHELITSGLRIWMFSGDTDAVIPVTSTRYAINALNLTAISPWRAWYEDGQVGGWTQMYEGLTLVAVRGAGHKVPLHKPKLALTLLKSFMAGTPMPSFEQVIEPKTSSQQVTGF</sequence>
<dbReference type="AlphaFoldDB" id="A0A2U1MBL6"/>
<keyword evidence="9" id="KW-0325">Glycoprotein</keyword>
<dbReference type="PROSITE" id="PS00131">
    <property type="entry name" value="CARBOXYPEPT_SER_SER"/>
    <property type="match status" value="2"/>
</dbReference>
<dbReference type="FunFam" id="3.40.50.12670:FF:000002">
    <property type="entry name" value="Carboxypeptidase"/>
    <property type="match status" value="2"/>
</dbReference>
<evidence type="ECO:0000256" key="1">
    <source>
        <dbReference type="ARBA" id="ARBA00004613"/>
    </source>
</evidence>
<keyword evidence="5 10" id="KW-0645">Protease</keyword>
<keyword evidence="12" id="KW-1185">Reference proteome</keyword>
<comment type="similarity">
    <text evidence="2 10">Belongs to the peptidase S10 family.</text>
</comment>
<dbReference type="PANTHER" id="PTHR11802:SF32">
    <property type="entry name" value="SERINE CARBOXYPEPTIDASE-LIKE 29"/>
    <property type="match status" value="1"/>
</dbReference>
<dbReference type="SUPFAM" id="SSF53474">
    <property type="entry name" value="alpha/beta-Hydrolases"/>
    <property type="match status" value="3"/>
</dbReference>